<keyword evidence="4" id="KW-0489">Methyltransferase</keyword>
<evidence type="ECO:0000313" key="5">
    <source>
        <dbReference type="Proteomes" id="UP000010824"/>
    </source>
</evidence>
<dbReference type="InParanoid" id="L0HCY1"/>
<comment type="similarity">
    <text evidence="1">Belongs to the methyltransferase superfamily. PrmA family.</text>
</comment>
<dbReference type="PANTHER" id="PTHR23290:SF0">
    <property type="entry name" value="RRNA N6-ADENOSINE-METHYLTRANSFERASE METTL5"/>
    <property type="match status" value="1"/>
</dbReference>
<dbReference type="GO" id="GO:0032259">
    <property type="term" value="P:methylation"/>
    <property type="evidence" value="ECO:0007669"/>
    <property type="project" value="UniProtKB-KW"/>
</dbReference>
<evidence type="ECO:0000256" key="2">
    <source>
        <dbReference type="ARBA" id="ARBA00041374"/>
    </source>
</evidence>
<dbReference type="InterPro" id="IPR051720">
    <property type="entry name" value="rRNA_MeTrfase/Polyamine_Synth"/>
</dbReference>
<reference evidence="5" key="1">
    <citation type="submission" date="2011-12" db="EMBL/GenBank/DDBJ databases">
        <title>Complete sequence of Methanoregula formicicum SMSP.</title>
        <authorList>
            <person name="Lucas S."/>
            <person name="Han J."/>
            <person name="Lapidus A."/>
            <person name="Cheng J.-F."/>
            <person name="Goodwin L."/>
            <person name="Pitluck S."/>
            <person name="Peters L."/>
            <person name="Ovchinnikova G."/>
            <person name="Teshima H."/>
            <person name="Detter J.C."/>
            <person name="Han C."/>
            <person name="Tapia R."/>
            <person name="Land M."/>
            <person name="Hauser L."/>
            <person name="Kyrpides N."/>
            <person name="Ivanova N."/>
            <person name="Pagani I."/>
            <person name="Imachi H."/>
            <person name="Tamaki H."/>
            <person name="Sekiguchi Y."/>
            <person name="Kamagata Y."/>
            <person name="Cadillo-Quiroz H."/>
            <person name="Zinder S."/>
            <person name="Liu W.-T."/>
            <person name="Woyke T."/>
        </authorList>
    </citation>
    <scope>NUCLEOTIDE SEQUENCE [LARGE SCALE GENOMIC DNA]</scope>
    <source>
        <strain evidence="5">DSM 22288 / NBRC 105244 / SMSP</strain>
    </source>
</reference>
<feature type="domain" description="Methyltransferase small" evidence="3">
    <location>
        <begin position="33"/>
        <end position="131"/>
    </location>
</feature>
<proteinExistence type="inferred from homology"/>
<evidence type="ECO:0000313" key="4">
    <source>
        <dbReference type="EMBL" id="AGB01646.1"/>
    </source>
</evidence>
<dbReference type="InterPro" id="IPR029063">
    <property type="entry name" value="SAM-dependent_MTases_sf"/>
</dbReference>
<dbReference type="Gene3D" id="3.40.50.150">
    <property type="entry name" value="Vaccinia Virus protein VP39"/>
    <property type="match status" value="1"/>
</dbReference>
<dbReference type="EMBL" id="CP003167">
    <property type="protein sequence ID" value="AGB01646.1"/>
    <property type="molecule type" value="Genomic_DNA"/>
</dbReference>
<keyword evidence="4" id="KW-0808">Transferase</keyword>
<dbReference type="Pfam" id="PF05175">
    <property type="entry name" value="MTS"/>
    <property type="match status" value="1"/>
</dbReference>
<dbReference type="Proteomes" id="UP000010824">
    <property type="component" value="Chromosome"/>
</dbReference>
<keyword evidence="5" id="KW-1185">Reference proteome</keyword>
<dbReference type="RefSeq" id="WP_015284610.1">
    <property type="nucleotide sequence ID" value="NC_019943.1"/>
</dbReference>
<dbReference type="OrthoDB" id="31271at2157"/>
<gene>
    <name evidence="4" type="ordered locus">Metfor_0584</name>
</gene>
<dbReference type="KEGG" id="mfo:Metfor_0584"/>
<dbReference type="GeneID" id="14309257"/>
<evidence type="ECO:0000256" key="1">
    <source>
        <dbReference type="ARBA" id="ARBA00009741"/>
    </source>
</evidence>
<dbReference type="PANTHER" id="PTHR23290">
    <property type="entry name" value="RRNA N6-ADENOSINE-METHYLTRANSFERASE METTL5"/>
    <property type="match status" value="1"/>
</dbReference>
<dbReference type="FunCoup" id="L0HCY1">
    <property type="interactions" value="72"/>
</dbReference>
<dbReference type="InterPro" id="IPR007848">
    <property type="entry name" value="Small_mtfrase_dom"/>
</dbReference>
<dbReference type="PROSITE" id="PS00092">
    <property type="entry name" value="N6_MTASE"/>
    <property type="match status" value="1"/>
</dbReference>
<sequence length="204" mass="22083">MKLKQLEMALQRLSGFPRPKAAFEQYQTPAPLAARLLYHALMKGDIEGKQVVDLGCGTGMLAIGAALLGAESVTGVDIDERALVVAQENARLLDAEVTFLPADLREGGCEGRIGTCDTVVMNPPFGAQKAHADRPFIDCALSVADVTYSIFNAGSIPFVEAYTAQRAEVTEMIGGAFPIKRTFAFHTKDVQEIEVEILRLKRTV</sequence>
<dbReference type="CDD" id="cd02440">
    <property type="entry name" value="AdoMet_MTases"/>
    <property type="match status" value="1"/>
</dbReference>
<protein>
    <recommendedName>
        <fullName evidence="2">Methyltransferase-like protein 5</fullName>
    </recommendedName>
</protein>
<accession>L0HCY1</accession>
<dbReference type="SUPFAM" id="SSF53335">
    <property type="entry name" value="S-adenosyl-L-methionine-dependent methyltransferases"/>
    <property type="match status" value="1"/>
</dbReference>
<reference evidence="4 5" key="2">
    <citation type="journal article" date="2014" name="Genome Announc.">
        <title>Complete Genome Sequence of Methanoregula formicica SMSPT, a Mesophilic Hydrogenotrophic Methanogen Isolated from a Methanogenic Upflow Anaerobic Sludge Blanket Reactor.</title>
        <authorList>
            <person name="Yamamoto K."/>
            <person name="Tamaki H."/>
            <person name="Cadillo-Quiroz H."/>
            <person name="Imachi H."/>
            <person name="Kyrpides N."/>
            <person name="Woyke T."/>
            <person name="Goodwin L."/>
            <person name="Zinder S.H."/>
            <person name="Kamagata Y."/>
            <person name="Liu W.T."/>
        </authorList>
    </citation>
    <scope>NUCLEOTIDE SEQUENCE [LARGE SCALE GENOMIC DNA]</scope>
    <source>
        <strain evidence="5">DSM 22288 / NBRC 105244 / SMSP</strain>
    </source>
</reference>
<dbReference type="GO" id="GO:0003676">
    <property type="term" value="F:nucleic acid binding"/>
    <property type="evidence" value="ECO:0007669"/>
    <property type="project" value="InterPro"/>
</dbReference>
<organism evidence="4 5">
    <name type="scientific">Methanoregula formicica (strain DSM 22288 / NBRC 105244 / SMSP)</name>
    <dbReference type="NCBI Taxonomy" id="593750"/>
    <lineage>
        <taxon>Archaea</taxon>
        <taxon>Methanobacteriati</taxon>
        <taxon>Methanobacteriota</taxon>
        <taxon>Stenosarchaea group</taxon>
        <taxon>Methanomicrobia</taxon>
        <taxon>Methanomicrobiales</taxon>
        <taxon>Methanoregulaceae</taxon>
        <taxon>Methanoregula</taxon>
    </lineage>
</organism>
<name>L0HCY1_METFS</name>
<dbReference type="eggNOG" id="arCOG00910">
    <property type="taxonomic scope" value="Archaea"/>
</dbReference>
<dbReference type="InterPro" id="IPR002052">
    <property type="entry name" value="DNA_methylase_N6_adenine_CS"/>
</dbReference>
<dbReference type="HOGENOM" id="CLU_074702_1_0_2"/>
<dbReference type="AlphaFoldDB" id="L0HCY1"/>
<evidence type="ECO:0000259" key="3">
    <source>
        <dbReference type="Pfam" id="PF05175"/>
    </source>
</evidence>
<dbReference type="GO" id="GO:0008757">
    <property type="term" value="F:S-adenosylmethionine-dependent methyltransferase activity"/>
    <property type="evidence" value="ECO:0007669"/>
    <property type="project" value="UniProtKB-ARBA"/>
</dbReference>
<dbReference type="STRING" id="593750.Metfor_0584"/>